<feature type="transmembrane region" description="Helical" evidence="10">
    <location>
        <begin position="173"/>
        <end position="194"/>
    </location>
</feature>
<dbReference type="Proteomes" id="UP000680020">
    <property type="component" value="Unassembled WGS sequence"/>
</dbReference>
<evidence type="ECO:0000313" key="13">
    <source>
        <dbReference type="Proteomes" id="UP000680020"/>
    </source>
</evidence>
<dbReference type="GO" id="GO:0005886">
    <property type="term" value="C:plasma membrane"/>
    <property type="evidence" value="ECO:0007669"/>
    <property type="project" value="UniProtKB-SubCell"/>
</dbReference>
<protein>
    <submittedName>
        <fullName evidence="12">Protein TolQ</fullName>
    </submittedName>
</protein>
<evidence type="ECO:0000256" key="5">
    <source>
        <dbReference type="ARBA" id="ARBA00022692"/>
    </source>
</evidence>
<proteinExistence type="inferred from homology"/>
<evidence type="ECO:0000256" key="3">
    <source>
        <dbReference type="ARBA" id="ARBA00022519"/>
    </source>
</evidence>
<dbReference type="GO" id="GO:0051301">
    <property type="term" value="P:cell division"/>
    <property type="evidence" value="ECO:0007669"/>
    <property type="project" value="UniProtKB-KW"/>
</dbReference>
<dbReference type="RefSeq" id="WP_008315537.1">
    <property type="nucleotide sequence ID" value="NZ_CP115969.1"/>
</dbReference>
<dbReference type="GO" id="GO:0017038">
    <property type="term" value="P:protein import"/>
    <property type="evidence" value="ECO:0007669"/>
    <property type="project" value="TreeGrafter"/>
</dbReference>
<evidence type="ECO:0000256" key="6">
    <source>
        <dbReference type="ARBA" id="ARBA00022989"/>
    </source>
</evidence>
<evidence type="ECO:0000313" key="12">
    <source>
        <dbReference type="EMBL" id="MBS7824264.1"/>
    </source>
</evidence>
<feature type="domain" description="MotA/TolQ/ExbB proton channel" evidence="11">
    <location>
        <begin position="103"/>
        <end position="208"/>
    </location>
</feature>
<accession>A0AB35BVK1</accession>
<dbReference type="EMBL" id="JAGIBU010000002">
    <property type="protein sequence ID" value="MBS7824264.1"/>
    <property type="molecule type" value="Genomic_DNA"/>
</dbReference>
<keyword evidence="2" id="KW-1003">Cell membrane</keyword>
<dbReference type="GO" id="GO:0043213">
    <property type="term" value="P:bacteriocin transport"/>
    <property type="evidence" value="ECO:0007669"/>
    <property type="project" value="InterPro"/>
</dbReference>
<keyword evidence="5 10" id="KW-0812">Transmembrane</keyword>
<evidence type="ECO:0000256" key="9">
    <source>
        <dbReference type="RuleBase" id="RU004057"/>
    </source>
</evidence>
<evidence type="ECO:0000256" key="2">
    <source>
        <dbReference type="ARBA" id="ARBA00022475"/>
    </source>
</evidence>
<comment type="subcellular location">
    <subcellularLocation>
        <location evidence="1">Cell membrane</location>
        <topology evidence="1">Multi-pass membrane protein</topology>
    </subcellularLocation>
    <subcellularLocation>
        <location evidence="9">Membrane</location>
        <topology evidence="9">Multi-pass membrane protein</topology>
    </subcellularLocation>
</comment>
<dbReference type="InterPro" id="IPR002898">
    <property type="entry name" value="MotA_ExbB_proton_chnl"/>
</dbReference>
<dbReference type="NCBIfam" id="TIGR02796">
    <property type="entry name" value="tolQ"/>
    <property type="match status" value="1"/>
</dbReference>
<evidence type="ECO:0000256" key="8">
    <source>
        <dbReference type="ARBA" id="ARBA00023306"/>
    </source>
</evidence>
<dbReference type="GeneID" id="58264351"/>
<organism evidence="12 13">
    <name type="scientific">Wohlfahrtiimonas chitiniclastica</name>
    <dbReference type="NCBI Taxonomy" id="400946"/>
    <lineage>
        <taxon>Bacteria</taxon>
        <taxon>Pseudomonadati</taxon>
        <taxon>Pseudomonadota</taxon>
        <taxon>Gammaproteobacteria</taxon>
        <taxon>Cardiobacteriales</taxon>
        <taxon>Ignatzschineriaceae</taxon>
        <taxon>Wohlfahrtiimonas</taxon>
    </lineage>
</organism>
<dbReference type="AlphaFoldDB" id="A0AB35BVK1"/>
<feature type="transmembrane region" description="Helical" evidence="10">
    <location>
        <begin position="138"/>
        <end position="161"/>
    </location>
</feature>
<comment type="caution">
    <text evidence="12">The sequence shown here is derived from an EMBL/GenBank/DDBJ whole genome shotgun (WGS) entry which is preliminary data.</text>
</comment>
<evidence type="ECO:0000256" key="10">
    <source>
        <dbReference type="SAM" id="Phobius"/>
    </source>
</evidence>
<evidence type="ECO:0000256" key="1">
    <source>
        <dbReference type="ARBA" id="ARBA00004651"/>
    </source>
</evidence>
<keyword evidence="3" id="KW-0997">Cell inner membrane</keyword>
<feature type="transmembrane region" description="Helical" evidence="10">
    <location>
        <begin position="18"/>
        <end position="39"/>
    </location>
</feature>
<reference evidence="12" key="1">
    <citation type="submission" date="2021-03" db="EMBL/GenBank/DDBJ databases">
        <title>Identification and antibiotic profiling of Wohlfahrtiimonas chitiniclastica, an underestimated human pathogen.</title>
        <authorList>
            <person name="Kopf A."/>
            <person name="Bunk B."/>
            <person name="Coldewey S."/>
            <person name="Gunzer F."/>
            <person name="Riedel T."/>
            <person name="Schroettner P."/>
        </authorList>
    </citation>
    <scope>NUCLEOTIDE SEQUENCE</scope>
    <source>
        <strain evidence="12">DSM 100917</strain>
    </source>
</reference>
<evidence type="ECO:0000256" key="4">
    <source>
        <dbReference type="ARBA" id="ARBA00022618"/>
    </source>
</evidence>
<dbReference type="Pfam" id="PF01618">
    <property type="entry name" value="MotA_ExbB"/>
    <property type="match status" value="1"/>
</dbReference>
<keyword evidence="8" id="KW-0131">Cell cycle</keyword>
<dbReference type="PANTHER" id="PTHR30625:SF3">
    <property type="entry name" value="TOL-PAL SYSTEM PROTEIN TOLQ"/>
    <property type="match status" value="1"/>
</dbReference>
<keyword evidence="6 10" id="KW-1133">Transmembrane helix</keyword>
<evidence type="ECO:0000256" key="7">
    <source>
        <dbReference type="ARBA" id="ARBA00023136"/>
    </source>
</evidence>
<keyword evidence="7 10" id="KW-0472">Membrane</keyword>
<dbReference type="InterPro" id="IPR014163">
    <property type="entry name" value="Tol-Pal_TolQ"/>
</dbReference>
<comment type="similarity">
    <text evidence="9">Belongs to the exbB/tolQ family.</text>
</comment>
<evidence type="ECO:0000259" key="11">
    <source>
        <dbReference type="Pfam" id="PF01618"/>
    </source>
</evidence>
<keyword evidence="9" id="KW-0813">Transport</keyword>
<keyword evidence="9" id="KW-0653">Protein transport</keyword>
<dbReference type="PANTHER" id="PTHR30625">
    <property type="entry name" value="PROTEIN TOLQ"/>
    <property type="match status" value="1"/>
</dbReference>
<name>A0AB35BVK1_9GAMM</name>
<sequence length="235" mass="26306">MNAHSQLNLWTLVVEANIIVQIVMLLLVMMLISVIFIAWRKWILLKLALRDAKKFENKFWSGADIQELYHNASQKKYTEGLEYIFVSGFHEFNRLRTTPIYSPEFVVDNVRRAMEASAQREENSLHKSLSWLATTGSVAPYFGLFGTVIGVMNSFVALGAVKQVTLSQVAPGIAEALIATALGLLVAIPSVMIYNSFVNAIGKISDAYDVFIEEFANILARQYGQLQINRQNGAQ</sequence>
<gene>
    <name evidence="12" type="primary">tolQ</name>
    <name evidence="12" type="ORF">J7561_03480</name>
</gene>
<keyword evidence="4" id="KW-0132">Cell division</keyword>
<dbReference type="InterPro" id="IPR050790">
    <property type="entry name" value="ExbB/TolQ_transport"/>
</dbReference>